<comment type="caution">
    <text evidence="2">The sequence shown here is derived from an EMBL/GenBank/DDBJ whole genome shotgun (WGS) entry which is preliminary data.</text>
</comment>
<protein>
    <submittedName>
        <fullName evidence="2">CubicO group peptidase (Beta-lactamase class C family)</fullName>
    </submittedName>
</protein>
<feature type="domain" description="Beta-lactamase-related" evidence="1">
    <location>
        <begin position="11"/>
        <end position="372"/>
    </location>
</feature>
<evidence type="ECO:0000313" key="3">
    <source>
        <dbReference type="Proteomes" id="UP001244295"/>
    </source>
</evidence>
<dbReference type="SUPFAM" id="SSF56601">
    <property type="entry name" value="beta-lactamase/transpeptidase-like"/>
    <property type="match status" value="1"/>
</dbReference>
<evidence type="ECO:0000313" key="2">
    <source>
        <dbReference type="EMBL" id="MDP9923294.1"/>
    </source>
</evidence>
<proteinExistence type="predicted"/>
<dbReference type="Pfam" id="PF00144">
    <property type="entry name" value="Beta-lactamase"/>
    <property type="match status" value="1"/>
</dbReference>
<dbReference type="Proteomes" id="UP001244295">
    <property type="component" value="Unassembled WGS sequence"/>
</dbReference>
<dbReference type="InterPro" id="IPR001466">
    <property type="entry name" value="Beta-lactam-related"/>
</dbReference>
<accession>A0AAW8DVF9</accession>
<evidence type="ECO:0000259" key="1">
    <source>
        <dbReference type="Pfam" id="PF00144"/>
    </source>
</evidence>
<organism evidence="2 3">
    <name type="scientific">Variovorax boronicumulans</name>
    <dbReference type="NCBI Taxonomy" id="436515"/>
    <lineage>
        <taxon>Bacteria</taxon>
        <taxon>Pseudomonadati</taxon>
        <taxon>Pseudomonadota</taxon>
        <taxon>Betaproteobacteria</taxon>
        <taxon>Burkholderiales</taxon>
        <taxon>Comamonadaceae</taxon>
        <taxon>Variovorax</taxon>
    </lineage>
</organism>
<dbReference type="PANTHER" id="PTHR43283">
    <property type="entry name" value="BETA-LACTAMASE-RELATED"/>
    <property type="match status" value="1"/>
</dbReference>
<name>A0AAW8DVF9_9BURK</name>
<dbReference type="PANTHER" id="PTHR43283:SF3">
    <property type="entry name" value="BETA-LACTAMASE FAMILY PROTEIN (AFU_ORTHOLOGUE AFUA_5G07500)"/>
    <property type="match status" value="1"/>
</dbReference>
<gene>
    <name evidence="2" type="ORF">J2W25_002315</name>
</gene>
<dbReference type="Gene3D" id="3.40.710.10">
    <property type="entry name" value="DD-peptidase/beta-lactamase superfamily"/>
    <property type="match status" value="1"/>
</dbReference>
<dbReference type="InterPro" id="IPR050789">
    <property type="entry name" value="Diverse_Enzym_Activities"/>
</dbReference>
<dbReference type="EMBL" id="JAUSRR010000003">
    <property type="protein sequence ID" value="MDP9923294.1"/>
    <property type="molecule type" value="Genomic_DNA"/>
</dbReference>
<dbReference type="RefSeq" id="WP_307636813.1">
    <property type="nucleotide sequence ID" value="NZ_JAUSRR010000003.1"/>
</dbReference>
<reference evidence="2" key="1">
    <citation type="submission" date="2023-07" db="EMBL/GenBank/DDBJ databases">
        <title>Sorghum-associated microbial communities from plants grown in Nebraska, USA.</title>
        <authorList>
            <person name="Schachtman D."/>
        </authorList>
    </citation>
    <scope>NUCLEOTIDE SEQUENCE</scope>
    <source>
        <strain evidence="2">DS2795</strain>
    </source>
</reference>
<dbReference type="AlphaFoldDB" id="A0AAW8DVF9"/>
<sequence>MTTSPFHPLHAAMQSQVDRHFLPGVSTVVLRGREVVDRFVCGHADVEAGVPLREDHIFRVFSNTKLLISCAVLLLMEDGKLGLDDPIEHHLPELGNRQVLRPGATRIDDVEPARRSITVRHLMTHTSGLSYGAFDPGTLLFNAYTQVAVHNPLLSNAQLVTTLAPLPLNFHPGEQWEYSLATDVLGRLVEVVSGDSLGGFLARRIFGPLEMTDTDFWVPEAKRPRLAALYGGVDFMDPTRPGLVRMDAAPHPGAYISPSLRQSGGGGLVSTLDDMVRLIQSLMPGGRTLLKPGTLALMSRNHVAPGLFVRFPNMPAHRGRVFGLGSSVLAEPGPVDPPNATDEVSWGGLAGTIWWINPRLNIAGVLMTQRYFGFGNPYTFEFKNLAYKGLNC</sequence>
<dbReference type="InterPro" id="IPR012338">
    <property type="entry name" value="Beta-lactam/transpept-like"/>
</dbReference>